<reference evidence="1 2" key="1">
    <citation type="submission" date="2020-05" db="EMBL/GenBank/DDBJ databases">
        <title>Whole genome sequencing and identification of novel metabolites from Paenibacillus alvei strain JR949.</title>
        <authorList>
            <person name="Rajendhran J."/>
            <person name="Sree Pranav P."/>
            <person name="Mahalakshmi B."/>
            <person name="Karthikeyan R."/>
        </authorList>
    </citation>
    <scope>NUCLEOTIDE SEQUENCE [LARGE SCALE GENOMIC DNA]</scope>
    <source>
        <strain evidence="1 2">JR949</strain>
    </source>
</reference>
<organism evidence="1 2">
    <name type="scientific">Paenibacillus alvei</name>
    <name type="common">Bacillus alvei</name>
    <dbReference type="NCBI Taxonomy" id="44250"/>
    <lineage>
        <taxon>Bacteria</taxon>
        <taxon>Bacillati</taxon>
        <taxon>Bacillota</taxon>
        <taxon>Bacilli</taxon>
        <taxon>Bacillales</taxon>
        <taxon>Paenibacillaceae</taxon>
        <taxon>Paenibacillus</taxon>
    </lineage>
</organism>
<comment type="caution">
    <text evidence="1">The sequence shown here is derived from an EMBL/GenBank/DDBJ whole genome shotgun (WGS) entry which is preliminary data.</text>
</comment>
<accession>A0AAP7DJB1</accession>
<gene>
    <name evidence="1" type="ORF">HMI46_12580</name>
</gene>
<sequence>MHTQSRWLLEVYYDGWCPLCTGIRKRLERWDWLHVLQFYSIREPEVTERISVSVDHLISSMHVRETGSGRIRSGIEAVHALCMRVPMLMLFSPFVWISMKLGVGGKLYTYIASRRTIVPAGQCNYDSCDIPLNGEPPVKHK</sequence>
<dbReference type="EMBL" id="JABFOR010000013">
    <property type="protein sequence ID" value="NOJ71394.1"/>
    <property type="molecule type" value="Genomic_DNA"/>
</dbReference>
<dbReference type="RefSeq" id="WP_171416861.1">
    <property type="nucleotide sequence ID" value="NZ_JABFOR010000013.1"/>
</dbReference>
<protein>
    <submittedName>
        <fullName evidence="1">DUF393 domain-containing protein</fullName>
    </submittedName>
</protein>
<name>A0AAP7DJB1_PAEAL</name>
<evidence type="ECO:0000313" key="1">
    <source>
        <dbReference type="EMBL" id="NOJ71394.1"/>
    </source>
</evidence>
<dbReference type="InterPro" id="IPR007263">
    <property type="entry name" value="DCC1-like"/>
</dbReference>
<dbReference type="Proteomes" id="UP000552038">
    <property type="component" value="Unassembled WGS sequence"/>
</dbReference>
<dbReference type="GO" id="GO:0015035">
    <property type="term" value="F:protein-disulfide reductase activity"/>
    <property type="evidence" value="ECO:0007669"/>
    <property type="project" value="InterPro"/>
</dbReference>
<evidence type="ECO:0000313" key="2">
    <source>
        <dbReference type="Proteomes" id="UP000552038"/>
    </source>
</evidence>
<dbReference type="Pfam" id="PF04134">
    <property type="entry name" value="DCC1-like"/>
    <property type="match status" value="1"/>
</dbReference>
<dbReference type="AlphaFoldDB" id="A0AAP7DJB1"/>
<proteinExistence type="predicted"/>